<proteinExistence type="inferred from homology"/>
<feature type="transmembrane region" description="Helical" evidence="9">
    <location>
        <begin position="314"/>
        <end position="334"/>
    </location>
</feature>
<dbReference type="Gene3D" id="1.20.1560.10">
    <property type="entry name" value="ABC transporter type 1, transmembrane domain"/>
    <property type="match status" value="1"/>
</dbReference>
<dbReference type="PROSITE" id="PS00211">
    <property type="entry name" value="ABC_TRANSPORTER_1"/>
    <property type="match status" value="2"/>
</dbReference>
<keyword evidence="4" id="KW-0547">Nucleotide-binding</keyword>
<keyword evidence="5" id="KW-0067">ATP-binding</keyword>
<reference evidence="12" key="1">
    <citation type="journal article" date="2020" name="Stud. Mycol.">
        <title>101 Dothideomycetes genomes: a test case for predicting lifestyles and emergence of pathogens.</title>
        <authorList>
            <person name="Haridas S."/>
            <person name="Albert R."/>
            <person name="Binder M."/>
            <person name="Bloem J."/>
            <person name="Labutti K."/>
            <person name="Salamov A."/>
            <person name="Andreopoulos B."/>
            <person name="Baker S."/>
            <person name="Barry K."/>
            <person name="Bills G."/>
            <person name="Bluhm B."/>
            <person name="Cannon C."/>
            <person name="Castanera R."/>
            <person name="Culley D."/>
            <person name="Daum C."/>
            <person name="Ezra D."/>
            <person name="Gonzalez J."/>
            <person name="Henrissat B."/>
            <person name="Kuo A."/>
            <person name="Liang C."/>
            <person name="Lipzen A."/>
            <person name="Lutzoni F."/>
            <person name="Magnuson J."/>
            <person name="Mondo S."/>
            <person name="Nolan M."/>
            <person name="Ohm R."/>
            <person name="Pangilinan J."/>
            <person name="Park H.-J."/>
            <person name="Ramirez L."/>
            <person name="Alfaro M."/>
            <person name="Sun H."/>
            <person name="Tritt A."/>
            <person name="Yoshinaga Y."/>
            <person name="Zwiers L.-H."/>
            <person name="Turgeon B."/>
            <person name="Goodwin S."/>
            <person name="Spatafora J."/>
            <person name="Crous P."/>
            <person name="Grigoriev I."/>
        </authorList>
    </citation>
    <scope>NUCLEOTIDE SEQUENCE</scope>
    <source>
        <strain evidence="12">CBS 116435</strain>
    </source>
</reference>
<dbReference type="FunFam" id="3.40.50.300:FF:000913">
    <property type="entry name" value="ABC multidrug transporter SitT"/>
    <property type="match status" value="1"/>
</dbReference>
<keyword evidence="13" id="KW-1185">Reference proteome</keyword>
<feature type="compositionally biased region" description="Basic residues" evidence="8">
    <location>
        <begin position="1"/>
        <end position="11"/>
    </location>
</feature>
<dbReference type="GO" id="GO:0015421">
    <property type="term" value="F:ABC-type oligopeptide transporter activity"/>
    <property type="evidence" value="ECO:0007669"/>
    <property type="project" value="TreeGrafter"/>
</dbReference>
<dbReference type="SUPFAM" id="SSF90123">
    <property type="entry name" value="ABC transporter transmembrane region"/>
    <property type="match status" value="2"/>
</dbReference>
<evidence type="ECO:0000256" key="5">
    <source>
        <dbReference type="ARBA" id="ARBA00022840"/>
    </source>
</evidence>
<accession>A0A9P4UN11</accession>
<comment type="subcellular location">
    <subcellularLocation>
        <location evidence="1">Membrane</location>
        <topology evidence="1">Multi-pass membrane protein</topology>
    </subcellularLocation>
</comment>
<evidence type="ECO:0000256" key="3">
    <source>
        <dbReference type="ARBA" id="ARBA00022692"/>
    </source>
</evidence>
<dbReference type="Pfam" id="PF00005">
    <property type="entry name" value="ABC_tran"/>
    <property type="match status" value="2"/>
</dbReference>
<comment type="caution">
    <text evidence="12">The sequence shown here is derived from an EMBL/GenBank/DDBJ whole genome shotgun (WGS) entry which is preliminary data.</text>
</comment>
<feature type="region of interest" description="Disordered" evidence="8">
    <location>
        <begin position="666"/>
        <end position="686"/>
    </location>
</feature>
<dbReference type="Pfam" id="PF00664">
    <property type="entry name" value="ABC_membrane"/>
    <property type="match status" value="2"/>
</dbReference>
<organism evidence="12 13">
    <name type="scientific">Polychaeton citri CBS 116435</name>
    <dbReference type="NCBI Taxonomy" id="1314669"/>
    <lineage>
        <taxon>Eukaryota</taxon>
        <taxon>Fungi</taxon>
        <taxon>Dikarya</taxon>
        <taxon>Ascomycota</taxon>
        <taxon>Pezizomycotina</taxon>
        <taxon>Dothideomycetes</taxon>
        <taxon>Dothideomycetidae</taxon>
        <taxon>Capnodiales</taxon>
        <taxon>Capnodiaceae</taxon>
        <taxon>Polychaeton</taxon>
    </lineage>
</organism>
<dbReference type="GO" id="GO:0005743">
    <property type="term" value="C:mitochondrial inner membrane"/>
    <property type="evidence" value="ECO:0007669"/>
    <property type="project" value="TreeGrafter"/>
</dbReference>
<dbReference type="PANTHER" id="PTHR43394:SF27">
    <property type="entry name" value="ATP-DEPENDENT TRANSLOCASE ABCB1-LIKE"/>
    <property type="match status" value="1"/>
</dbReference>
<dbReference type="GO" id="GO:0016887">
    <property type="term" value="F:ATP hydrolysis activity"/>
    <property type="evidence" value="ECO:0007669"/>
    <property type="project" value="InterPro"/>
</dbReference>
<feature type="domain" description="ABC transmembrane type-1" evidence="11">
    <location>
        <begin position="747"/>
        <end position="1032"/>
    </location>
</feature>
<feature type="region of interest" description="Disordered" evidence="8">
    <location>
        <begin position="1"/>
        <end position="29"/>
    </location>
</feature>
<dbReference type="InterPro" id="IPR039421">
    <property type="entry name" value="Type_1_exporter"/>
</dbReference>
<dbReference type="CDD" id="cd18577">
    <property type="entry name" value="ABC_6TM_Pgp_ABCB1_D1_like"/>
    <property type="match status" value="1"/>
</dbReference>
<evidence type="ECO:0000313" key="12">
    <source>
        <dbReference type="EMBL" id="KAF2718515.1"/>
    </source>
</evidence>
<dbReference type="GO" id="GO:0005524">
    <property type="term" value="F:ATP binding"/>
    <property type="evidence" value="ECO:0007669"/>
    <property type="project" value="UniProtKB-KW"/>
</dbReference>
<protein>
    <submittedName>
        <fullName evidence="12">ABC transporter</fullName>
    </submittedName>
</protein>
<feature type="transmembrane region" description="Helical" evidence="9">
    <location>
        <begin position="234"/>
        <end position="252"/>
    </location>
</feature>
<feature type="transmembrane region" description="Helical" evidence="9">
    <location>
        <begin position="857"/>
        <end position="883"/>
    </location>
</feature>
<dbReference type="InterPro" id="IPR003593">
    <property type="entry name" value="AAA+_ATPase"/>
</dbReference>
<feature type="transmembrane region" description="Helical" evidence="9">
    <location>
        <begin position="346"/>
        <end position="369"/>
    </location>
</feature>
<evidence type="ECO:0000259" key="10">
    <source>
        <dbReference type="PROSITE" id="PS50893"/>
    </source>
</evidence>
<evidence type="ECO:0000256" key="4">
    <source>
        <dbReference type="ARBA" id="ARBA00022741"/>
    </source>
</evidence>
<feature type="domain" description="ABC transporter" evidence="10">
    <location>
        <begin position="413"/>
        <end position="658"/>
    </location>
</feature>
<evidence type="ECO:0000259" key="11">
    <source>
        <dbReference type="PROSITE" id="PS50929"/>
    </source>
</evidence>
<feature type="transmembrane region" description="Helical" evidence="9">
    <location>
        <begin position="1005"/>
        <end position="1026"/>
    </location>
</feature>
<gene>
    <name evidence="12" type="ORF">K431DRAFT_287541</name>
</gene>
<dbReference type="PROSITE" id="PS50929">
    <property type="entry name" value="ABC_TM1F"/>
    <property type="match status" value="2"/>
</dbReference>
<dbReference type="InterPro" id="IPR017871">
    <property type="entry name" value="ABC_transporter-like_CS"/>
</dbReference>
<evidence type="ECO:0000256" key="6">
    <source>
        <dbReference type="ARBA" id="ARBA00022989"/>
    </source>
</evidence>
<dbReference type="FunFam" id="3.40.50.300:FF:000251">
    <property type="entry name" value="ABC transporter B family member 19"/>
    <property type="match status" value="1"/>
</dbReference>
<keyword evidence="6 9" id="KW-1133">Transmembrane helix</keyword>
<dbReference type="SUPFAM" id="SSF52540">
    <property type="entry name" value="P-loop containing nucleoside triphosphate hydrolases"/>
    <property type="match status" value="2"/>
</dbReference>
<dbReference type="OrthoDB" id="6500128at2759"/>
<feature type="transmembrane region" description="Helical" evidence="9">
    <location>
        <begin position="971"/>
        <end position="993"/>
    </location>
</feature>
<dbReference type="CDD" id="cd18578">
    <property type="entry name" value="ABC_6TM_Pgp_ABCB1_D2_like"/>
    <property type="match status" value="1"/>
</dbReference>
<keyword evidence="3 9" id="KW-0812">Transmembrane</keyword>
<evidence type="ECO:0000256" key="1">
    <source>
        <dbReference type="ARBA" id="ARBA00004141"/>
    </source>
</evidence>
<dbReference type="InterPro" id="IPR036640">
    <property type="entry name" value="ABC1_TM_sf"/>
</dbReference>
<dbReference type="PANTHER" id="PTHR43394">
    <property type="entry name" value="ATP-DEPENDENT PERMEASE MDL1, MITOCHONDRIAL"/>
    <property type="match status" value="1"/>
</dbReference>
<feature type="transmembrane region" description="Helical" evidence="9">
    <location>
        <begin position="784"/>
        <end position="811"/>
    </location>
</feature>
<dbReference type="Gene3D" id="3.40.50.300">
    <property type="entry name" value="P-loop containing nucleotide triphosphate hydrolases"/>
    <property type="match status" value="2"/>
</dbReference>
<evidence type="ECO:0000256" key="9">
    <source>
        <dbReference type="SAM" id="Phobius"/>
    </source>
</evidence>
<evidence type="ECO:0000313" key="13">
    <source>
        <dbReference type="Proteomes" id="UP000799441"/>
    </source>
</evidence>
<feature type="transmembrane region" description="Helical" evidence="9">
    <location>
        <begin position="74"/>
        <end position="98"/>
    </location>
</feature>
<name>A0A9P4UN11_9PEZI</name>
<feature type="transmembrane region" description="Helical" evidence="9">
    <location>
        <begin position="744"/>
        <end position="772"/>
    </location>
</feature>
<dbReference type="InterPro" id="IPR027417">
    <property type="entry name" value="P-loop_NTPase"/>
</dbReference>
<dbReference type="Proteomes" id="UP000799441">
    <property type="component" value="Unassembled WGS sequence"/>
</dbReference>
<evidence type="ECO:0000256" key="7">
    <source>
        <dbReference type="ARBA" id="ARBA00023136"/>
    </source>
</evidence>
<dbReference type="PROSITE" id="PS50893">
    <property type="entry name" value="ABC_TRANSPORTER_2"/>
    <property type="match status" value="2"/>
</dbReference>
<feature type="compositionally biased region" description="Polar residues" evidence="8">
    <location>
        <begin position="14"/>
        <end position="23"/>
    </location>
</feature>
<feature type="transmembrane region" description="Helical" evidence="9">
    <location>
        <begin position="134"/>
        <end position="155"/>
    </location>
</feature>
<comment type="similarity">
    <text evidence="2">Belongs to the ABC transporter superfamily. ABCB family. Multidrug resistance exporter (TC 3.A.1.201) subfamily.</text>
</comment>
<dbReference type="InterPro" id="IPR003439">
    <property type="entry name" value="ABC_transporter-like_ATP-bd"/>
</dbReference>
<feature type="domain" description="ABC transmembrane type-1" evidence="11">
    <location>
        <begin position="79"/>
        <end position="378"/>
    </location>
</feature>
<evidence type="ECO:0000256" key="2">
    <source>
        <dbReference type="ARBA" id="ARBA00007577"/>
    </source>
</evidence>
<dbReference type="EMBL" id="MU003823">
    <property type="protein sequence ID" value="KAF2718515.1"/>
    <property type="molecule type" value="Genomic_DNA"/>
</dbReference>
<feature type="compositionally biased region" description="Polar residues" evidence="8">
    <location>
        <begin position="702"/>
        <end position="711"/>
    </location>
</feature>
<evidence type="ECO:0000256" key="8">
    <source>
        <dbReference type="SAM" id="MobiDB-lite"/>
    </source>
</evidence>
<dbReference type="SMART" id="SM00382">
    <property type="entry name" value="AAA"/>
    <property type="match status" value="2"/>
</dbReference>
<dbReference type="CDD" id="cd03249">
    <property type="entry name" value="ABC_MTABC3_MDL1_MDL2"/>
    <property type="match status" value="2"/>
</dbReference>
<dbReference type="GO" id="GO:0090374">
    <property type="term" value="P:oligopeptide export from mitochondrion"/>
    <property type="evidence" value="ECO:0007669"/>
    <property type="project" value="TreeGrafter"/>
</dbReference>
<dbReference type="InterPro" id="IPR011527">
    <property type="entry name" value="ABC1_TM_dom"/>
</dbReference>
<sequence length="1330" mass="143821">MKTRLPWKIKKQASEPSDAQTTESKTEDKEDVWANLDLTEEQIAIVKAQADTTSSNTKSATIFSAYRFAGPTEIFLITISVVCSIGSGVPIPLMFVVFGNLVGNISDYSSGSIPTSTSEAARSSFISGGRDQQVLILIYLAIAELFLCYTWTVGWQHSGRRIARKVREEYFASLLRQNVGFFDTFGAGKVTSHITNDMNSIQEALSEKNGVTLRTATMVIGAFVVGFVEYWALALILSSSLLAIMLVMGILAPTMQKSTKKSGEGAAQAGVVAEETFASVKIVLALNMKKRMQGRYRVPVFEASHWSGRFKATIGMIIAAMICIINLMYGLAFWQGSRFMRSNPNLIDVGGIITTLLAVTGGSFSLAALAPNLQAFASGTASAASVFKVIDRVSPIDATENKGRDASSIAGEVQFTNIHHIYPSRPDMAAMKDFSLTVPAGKITALVGPSGSGKTTVVGLVERFYNPIEGSITIDGVDIKDYNLASLREQISLVSQEPILFSKSVRENIAFGLPQSQIDTLTDEEVMAKVEVAAQKAHAAMFVSALPEGYDTMVGDRGILLSGGQRQRIAIARAIISDPKILLLDEATSSLDTESERLVQEALNEAAKNRTTIVVAHRLSTIKGADSIAVVSGGKVIEQGRHEELLALGGAYKNLVEAQSLNSLQDGTADSQGAKKVTLPDESLERKGKSDFEKQMLTLQRTATRSSSLDQRNGVEPQGKQKKPNVSIWTVIKFVFHFNYAERWLMLLGCILSVISGLVQPVSAVFFAKAIFALAAPPGTILDIGFWAGMYFMIGLVALLSLSARGWLLGICSARLTRRFRTTLFDFILSREASWFDQPDNSPGMLASLLATEPENVAGVSGATLGTLIDSGVTLIGGCILGLAVAWKLSLVCISIVPVMLTTGFLTVSLEGKFRSQGKKTFENSAANACELIAGVRTVVSLSREGHVWQLYHKQLHQAERDGMKSVLTSSFFFAFSQSTPYLIFALVFWYGGRLVATGEYGPQQFFIALQAIIFGAQNAAAFFALSPDISKARIAGARLAEMLGADRIPYDDDNEDDVDSPPTDDYDYLAKANLATDQVSFQYPNRPTPKILSNVTLSAHHGKFIALVGHSGSGKSTIINLITRLYDPTSGTITLNDTDICGIPPSTIRNHLSLVSQDPILFSASIRENLVFGLPSYQRDVSEEALHQACKDANIHTFILSLPQGYDTLLGNKGVTLSGGQRQRVCIARALLRQPQILLLDEATSALDSESEALVQKALDQAVEGRTRTTVAVAHRLSTIRKADCIFVIDGGKVVEQGTHAELMAQVGGAYWGLAREQDLGGKEEEQLK</sequence>
<feature type="domain" description="ABC transporter" evidence="10">
    <location>
        <begin position="1075"/>
        <end position="1317"/>
    </location>
</feature>
<keyword evidence="7 9" id="KW-0472">Membrane</keyword>
<feature type="region of interest" description="Disordered" evidence="8">
    <location>
        <begin position="702"/>
        <end position="721"/>
    </location>
</feature>
<feature type="transmembrane region" description="Helical" evidence="9">
    <location>
        <begin position="889"/>
        <end position="910"/>
    </location>
</feature>